<feature type="transmembrane region" description="Helical" evidence="5">
    <location>
        <begin position="50"/>
        <end position="71"/>
    </location>
</feature>
<feature type="transmembrane region" description="Helical" evidence="5">
    <location>
        <begin position="241"/>
        <end position="264"/>
    </location>
</feature>
<keyword evidence="7" id="KW-1185">Reference proteome</keyword>
<name>A0A0D0CM25_9AGAR</name>
<dbReference type="Gene3D" id="1.20.1070.10">
    <property type="entry name" value="Rhodopsin 7-helix transmembrane proteins"/>
    <property type="match status" value="1"/>
</dbReference>
<feature type="transmembrane region" description="Helical" evidence="5">
    <location>
        <begin position="284"/>
        <end position="308"/>
    </location>
</feature>
<dbReference type="SUPFAM" id="SSF81321">
    <property type="entry name" value="Family A G protein-coupled receptor-like"/>
    <property type="match status" value="1"/>
</dbReference>
<evidence type="ECO:0000256" key="5">
    <source>
        <dbReference type="SAM" id="Phobius"/>
    </source>
</evidence>
<evidence type="ECO:0000256" key="2">
    <source>
        <dbReference type="ARBA" id="ARBA00022692"/>
    </source>
</evidence>
<feature type="transmembrane region" description="Helical" evidence="5">
    <location>
        <begin position="174"/>
        <end position="194"/>
    </location>
</feature>
<feature type="transmembrane region" description="Helical" evidence="5">
    <location>
        <begin position="15"/>
        <end position="38"/>
    </location>
</feature>
<dbReference type="HOGENOM" id="CLU_053182_0_0_1"/>
<dbReference type="PANTHER" id="PTHR23112:SF0">
    <property type="entry name" value="TRANSMEMBRANE PROTEIN 116"/>
    <property type="match status" value="1"/>
</dbReference>
<evidence type="ECO:0000313" key="7">
    <source>
        <dbReference type="Proteomes" id="UP000053593"/>
    </source>
</evidence>
<keyword evidence="4 5" id="KW-0472">Membrane</keyword>
<keyword evidence="3 5" id="KW-1133">Transmembrane helix</keyword>
<accession>A0A0D0CM25</accession>
<dbReference type="GO" id="GO:0005886">
    <property type="term" value="C:plasma membrane"/>
    <property type="evidence" value="ECO:0007669"/>
    <property type="project" value="TreeGrafter"/>
</dbReference>
<dbReference type="AlphaFoldDB" id="A0A0D0CM25"/>
<keyword evidence="2 5" id="KW-0812">Transmembrane</keyword>
<protein>
    <recommendedName>
        <fullName evidence="8">G-protein coupled receptors family 2 profile 2 domain-containing protein</fullName>
    </recommendedName>
</protein>
<dbReference type="PANTHER" id="PTHR23112">
    <property type="entry name" value="G PROTEIN-COUPLED RECEPTOR 157-RELATED"/>
    <property type="match status" value="1"/>
</dbReference>
<evidence type="ECO:0000313" key="6">
    <source>
        <dbReference type="EMBL" id="KIK64094.1"/>
    </source>
</evidence>
<dbReference type="GO" id="GO:0004930">
    <property type="term" value="F:G protein-coupled receptor activity"/>
    <property type="evidence" value="ECO:0007669"/>
    <property type="project" value="TreeGrafter"/>
</dbReference>
<comment type="subcellular location">
    <subcellularLocation>
        <location evidence="1">Membrane</location>
        <topology evidence="1">Multi-pass membrane protein</topology>
    </subcellularLocation>
</comment>
<feature type="transmembrane region" description="Helical" evidence="5">
    <location>
        <begin position="91"/>
        <end position="111"/>
    </location>
</feature>
<evidence type="ECO:0000256" key="1">
    <source>
        <dbReference type="ARBA" id="ARBA00004141"/>
    </source>
</evidence>
<gene>
    <name evidence="6" type="ORF">GYMLUDRAFT_40336</name>
</gene>
<organism evidence="6 7">
    <name type="scientific">Collybiopsis luxurians FD-317 M1</name>
    <dbReference type="NCBI Taxonomy" id="944289"/>
    <lineage>
        <taxon>Eukaryota</taxon>
        <taxon>Fungi</taxon>
        <taxon>Dikarya</taxon>
        <taxon>Basidiomycota</taxon>
        <taxon>Agaricomycotina</taxon>
        <taxon>Agaricomycetes</taxon>
        <taxon>Agaricomycetidae</taxon>
        <taxon>Agaricales</taxon>
        <taxon>Marasmiineae</taxon>
        <taxon>Omphalotaceae</taxon>
        <taxon>Collybiopsis</taxon>
        <taxon>Collybiopsis luxurians</taxon>
    </lineage>
</organism>
<proteinExistence type="predicted"/>
<reference evidence="6 7" key="1">
    <citation type="submission" date="2014-04" db="EMBL/GenBank/DDBJ databases">
        <title>Evolutionary Origins and Diversification of the Mycorrhizal Mutualists.</title>
        <authorList>
            <consortium name="DOE Joint Genome Institute"/>
            <consortium name="Mycorrhizal Genomics Consortium"/>
            <person name="Kohler A."/>
            <person name="Kuo A."/>
            <person name="Nagy L.G."/>
            <person name="Floudas D."/>
            <person name="Copeland A."/>
            <person name="Barry K.W."/>
            <person name="Cichocki N."/>
            <person name="Veneault-Fourrey C."/>
            <person name="LaButti K."/>
            <person name="Lindquist E.A."/>
            <person name="Lipzen A."/>
            <person name="Lundell T."/>
            <person name="Morin E."/>
            <person name="Murat C."/>
            <person name="Riley R."/>
            <person name="Ohm R."/>
            <person name="Sun H."/>
            <person name="Tunlid A."/>
            <person name="Henrissat B."/>
            <person name="Grigoriev I.V."/>
            <person name="Hibbett D.S."/>
            <person name="Martin F."/>
        </authorList>
    </citation>
    <scope>NUCLEOTIDE SEQUENCE [LARGE SCALE GENOMIC DNA]</scope>
    <source>
        <strain evidence="6 7">FD-317 M1</strain>
    </source>
</reference>
<dbReference type="EMBL" id="KN834762">
    <property type="protein sequence ID" value="KIK64094.1"/>
    <property type="molecule type" value="Genomic_DNA"/>
</dbReference>
<dbReference type="OrthoDB" id="3251871at2759"/>
<dbReference type="GO" id="GO:0007189">
    <property type="term" value="P:adenylate cyclase-activating G protein-coupled receptor signaling pathway"/>
    <property type="evidence" value="ECO:0007669"/>
    <property type="project" value="TreeGrafter"/>
</dbReference>
<evidence type="ECO:0000256" key="3">
    <source>
        <dbReference type="ARBA" id="ARBA00022989"/>
    </source>
</evidence>
<evidence type="ECO:0000256" key="4">
    <source>
        <dbReference type="ARBA" id="ARBA00023136"/>
    </source>
</evidence>
<evidence type="ECO:0008006" key="8">
    <source>
        <dbReference type="Google" id="ProtNLM"/>
    </source>
</evidence>
<sequence length="372" mass="41611">MAAISDAQFTFAGVLGYACTIPGTCLCFLVLVAYAAVASSSKARSHLDRVSFRLIIYSLVFNILYGIAFSVTAAQVGPGSLCNFGAFATNFTLTFAVYFTTCIALNLQLVLVHRLNGRKMEKYYVMGTVLLAIVLTVPAYGLDQFGWDEQNSTCWFKNPNDELRLRWLVGTQSFWILLAATIETISSAVVFWWIMRFQMYTRHAPSNNNGENWTKTSTAPLWSGDPATWTAINRAGRYRHIIYRIALYPLVSLIINVITVALDLNQTIHGVETQSDFRLLVLDLILYGLRTFVYAILAIGDPSFINAIREMRGKPVRNAGTVHESQGNLELQTVPHVPVDGDSVSISDSVRKRTIGHVDEGEEDDWEFRRQL</sequence>
<feature type="transmembrane region" description="Helical" evidence="5">
    <location>
        <begin position="123"/>
        <end position="142"/>
    </location>
</feature>
<dbReference type="Proteomes" id="UP000053593">
    <property type="component" value="Unassembled WGS sequence"/>
</dbReference>